<gene>
    <name evidence="1" type="ORF">I4F81_001596</name>
</gene>
<evidence type="ECO:0000313" key="2">
    <source>
        <dbReference type="Proteomes" id="UP000798662"/>
    </source>
</evidence>
<dbReference type="EMBL" id="CM020618">
    <property type="protein sequence ID" value="KAK1858997.1"/>
    <property type="molecule type" value="Genomic_DNA"/>
</dbReference>
<evidence type="ECO:0000313" key="1">
    <source>
        <dbReference type="EMBL" id="KAK1858997.1"/>
    </source>
</evidence>
<keyword evidence="2" id="KW-1185">Reference proteome</keyword>
<proteinExistence type="predicted"/>
<protein>
    <submittedName>
        <fullName evidence="1">Uncharacterized protein</fullName>
    </submittedName>
</protein>
<name>A0ACC3BMD9_PYRYE</name>
<comment type="caution">
    <text evidence="1">The sequence shown here is derived from an EMBL/GenBank/DDBJ whole genome shotgun (WGS) entry which is preliminary data.</text>
</comment>
<dbReference type="Proteomes" id="UP000798662">
    <property type="component" value="Chromosome 1"/>
</dbReference>
<reference evidence="1" key="1">
    <citation type="submission" date="2019-11" db="EMBL/GenBank/DDBJ databases">
        <title>Nori genome reveals adaptations in red seaweeds to the harsh intertidal environment.</title>
        <authorList>
            <person name="Wang D."/>
            <person name="Mao Y."/>
        </authorList>
    </citation>
    <scope>NUCLEOTIDE SEQUENCE</scope>
    <source>
        <tissue evidence="1">Gametophyte</tissue>
    </source>
</reference>
<sequence length="371" mass="38177">MARLPLRVGRLGGLNCRPCPPTVVAAAVAAVLVAAAPIVVTATPYLLIPPATAADADGRACRRGGVLCEGFTVTRDHPRLCSGKDGCGGCACGYGARVCDGGGGVGCSRTAAHADGRECRWGEAGMGVPNCRCCPRTVAAAVAGEVAAVSLVPHRDDGGGDFGRAYRHRCPRRRERPPRGGGHLDGHICRPCPPTVAVAAVAAVLVAAAPIVVTATPYLLTPPATAADADRRACRRGGVLCEGFTVTHDHPRLCSGGDGCDGGACGYSARICDGGGGVGCAHRYRCPYRRTRLPSVDGAAGDQPFAECDKALCGDRTSRGPERGPQPAVFAFLLRLVRDAKAHGAANTLACASRFTLRLSTRPGRGDLPRW</sequence>
<organism evidence="1 2">
    <name type="scientific">Pyropia yezoensis</name>
    <name type="common">Susabi-nori</name>
    <name type="synonym">Porphyra yezoensis</name>
    <dbReference type="NCBI Taxonomy" id="2788"/>
    <lineage>
        <taxon>Eukaryota</taxon>
        <taxon>Rhodophyta</taxon>
        <taxon>Bangiophyceae</taxon>
        <taxon>Bangiales</taxon>
        <taxon>Bangiaceae</taxon>
        <taxon>Pyropia</taxon>
    </lineage>
</organism>
<accession>A0ACC3BMD9</accession>